<evidence type="ECO:0000313" key="2">
    <source>
        <dbReference type="Proteomes" id="UP000198635"/>
    </source>
</evidence>
<organism evidence="1 2">
    <name type="scientific">Desulfomicrobium apsheronum</name>
    <dbReference type="NCBI Taxonomy" id="52560"/>
    <lineage>
        <taxon>Bacteria</taxon>
        <taxon>Pseudomonadati</taxon>
        <taxon>Thermodesulfobacteriota</taxon>
        <taxon>Desulfovibrionia</taxon>
        <taxon>Desulfovibrionales</taxon>
        <taxon>Desulfomicrobiaceae</taxon>
        <taxon>Desulfomicrobium</taxon>
    </lineage>
</organism>
<dbReference type="EMBL" id="FORX01000002">
    <property type="protein sequence ID" value="SFJ26676.1"/>
    <property type="molecule type" value="Genomic_DNA"/>
</dbReference>
<sequence length="207" mass="23805">MTDNRDDTRPDPGIFFTNKMIFAMPEFSIGIDENGQTKIGHVAIHTAINMVPHWLDISLRHLLNTEQSHDGLMQSKNEKNNTNISRYLEDEFRNGMQTIMSSAIAIDAYYSAIKGHVEISNDIIKKWRENGTARYKQIAHVIAIGFNAENFLVKNIRRALKDIFRYRDLAVHPEFSSAPPALHVELNKVSDWRYAAFRFASAKIINW</sequence>
<dbReference type="OrthoDB" id="9204563at2"/>
<evidence type="ECO:0000313" key="1">
    <source>
        <dbReference type="EMBL" id="SFJ26676.1"/>
    </source>
</evidence>
<reference evidence="2" key="1">
    <citation type="submission" date="2016-10" db="EMBL/GenBank/DDBJ databases">
        <authorList>
            <person name="Varghese N."/>
            <person name="Submissions S."/>
        </authorList>
    </citation>
    <scope>NUCLEOTIDE SEQUENCE [LARGE SCALE GENOMIC DNA]</scope>
    <source>
        <strain evidence="2">DSM 5918</strain>
    </source>
</reference>
<dbReference type="STRING" id="52560.SAMN04488082_102156"/>
<gene>
    <name evidence="1" type="ORF">SAMN04488082_102156</name>
</gene>
<protein>
    <recommendedName>
        <fullName evidence="3">DUF3800 domain-containing protein</fullName>
    </recommendedName>
</protein>
<dbReference type="Proteomes" id="UP000198635">
    <property type="component" value="Unassembled WGS sequence"/>
</dbReference>
<dbReference type="AlphaFoldDB" id="A0A1I3Q0J6"/>
<keyword evidence="2" id="KW-1185">Reference proteome</keyword>
<proteinExistence type="predicted"/>
<name>A0A1I3Q0J6_9BACT</name>
<accession>A0A1I3Q0J6</accession>
<evidence type="ECO:0008006" key="3">
    <source>
        <dbReference type="Google" id="ProtNLM"/>
    </source>
</evidence>
<dbReference type="RefSeq" id="WP_143075520.1">
    <property type="nucleotide sequence ID" value="NZ_FORX01000002.1"/>
</dbReference>